<feature type="non-terminal residue" evidence="1">
    <location>
        <position position="1"/>
    </location>
</feature>
<sequence length="76" mass="8787">LESETIEYGWLLEVIVGELTGKLTTPQLQNIAEFLQTFFMMIENAENKLQTSLPFKHCQHLLPQDTCFDSKNLPFL</sequence>
<dbReference type="AlphaFoldDB" id="A0A0B6XVF7"/>
<dbReference type="EMBL" id="HACG01001029">
    <property type="protein sequence ID" value="CEK47894.1"/>
    <property type="molecule type" value="Transcribed_RNA"/>
</dbReference>
<protein>
    <submittedName>
        <fullName evidence="1">Uncharacterized protein</fullName>
    </submittedName>
</protein>
<reference evidence="1" key="1">
    <citation type="submission" date="2014-12" db="EMBL/GenBank/DDBJ databases">
        <title>Insight into the proteome of Arion vulgaris.</title>
        <authorList>
            <person name="Aradska J."/>
            <person name="Bulat T."/>
            <person name="Smidak R."/>
            <person name="Sarate P."/>
            <person name="Gangsoo J."/>
            <person name="Sialana F."/>
            <person name="Bilban M."/>
            <person name="Lubec G."/>
        </authorList>
    </citation>
    <scope>NUCLEOTIDE SEQUENCE</scope>
    <source>
        <tissue evidence="1">Skin</tissue>
    </source>
</reference>
<dbReference type="PANTHER" id="PTHR31640">
    <property type="entry name" value="TRANSMEMBRANE PROTEIN KIAA1109"/>
    <property type="match status" value="1"/>
</dbReference>
<gene>
    <name evidence="1" type="primary">ORF2567</name>
</gene>
<feature type="non-terminal residue" evidence="1">
    <location>
        <position position="76"/>
    </location>
</feature>
<evidence type="ECO:0000313" key="1">
    <source>
        <dbReference type="EMBL" id="CEK47894.1"/>
    </source>
</evidence>
<name>A0A0B6XVF7_9EUPU</name>
<dbReference type="GO" id="GO:0048488">
    <property type="term" value="P:synaptic vesicle endocytosis"/>
    <property type="evidence" value="ECO:0007669"/>
    <property type="project" value="TreeGrafter"/>
</dbReference>
<dbReference type="InterPro" id="IPR033616">
    <property type="entry name" value="BLTP1"/>
</dbReference>
<organism evidence="1">
    <name type="scientific">Arion vulgaris</name>
    <dbReference type="NCBI Taxonomy" id="1028688"/>
    <lineage>
        <taxon>Eukaryota</taxon>
        <taxon>Metazoa</taxon>
        <taxon>Spiralia</taxon>
        <taxon>Lophotrochozoa</taxon>
        <taxon>Mollusca</taxon>
        <taxon>Gastropoda</taxon>
        <taxon>Heterobranchia</taxon>
        <taxon>Euthyneura</taxon>
        <taxon>Panpulmonata</taxon>
        <taxon>Eupulmonata</taxon>
        <taxon>Stylommatophora</taxon>
        <taxon>Helicina</taxon>
        <taxon>Arionoidea</taxon>
        <taxon>Arionidae</taxon>
        <taxon>Arion</taxon>
    </lineage>
</organism>
<dbReference type="PANTHER" id="PTHR31640:SF1">
    <property type="entry name" value="BRIDGE-LIKE LIPID TRANSFER PROTEIN FAMILY MEMBER 1"/>
    <property type="match status" value="1"/>
</dbReference>
<accession>A0A0B6XVF7</accession>
<proteinExistence type="predicted"/>
<dbReference type="GO" id="GO:0098793">
    <property type="term" value="C:presynapse"/>
    <property type="evidence" value="ECO:0007669"/>
    <property type="project" value="GOC"/>
</dbReference>